<dbReference type="PANTHER" id="PTHR30302:SF5">
    <property type="entry name" value="SLR1876 PROTEIN"/>
    <property type="match status" value="1"/>
</dbReference>
<reference evidence="1 2" key="1">
    <citation type="submission" date="2020-10" db="EMBL/GenBank/DDBJ databases">
        <authorList>
            <person name="Castelo-Branco R."/>
            <person name="Eusebio N."/>
            <person name="Adriana R."/>
            <person name="Vieira A."/>
            <person name="Brugerolle De Fraissinette N."/>
            <person name="Rezende De Castro R."/>
            <person name="Schneider M.P."/>
            <person name="Vasconcelos V."/>
            <person name="Leao P.N."/>
        </authorList>
    </citation>
    <scope>NUCLEOTIDE SEQUENCE [LARGE SCALE GENOMIC DNA]</scope>
    <source>
        <strain evidence="1 2">LEGE 06123</strain>
    </source>
</reference>
<dbReference type="InterPro" id="IPR000671">
    <property type="entry name" value="Peptidase_A31"/>
</dbReference>
<dbReference type="GO" id="GO:0006508">
    <property type="term" value="P:proteolysis"/>
    <property type="evidence" value="ECO:0007669"/>
    <property type="project" value="UniProtKB-KW"/>
</dbReference>
<dbReference type="InterPro" id="IPR023430">
    <property type="entry name" value="Pept_HybD-like_dom_sf"/>
</dbReference>
<evidence type="ECO:0000313" key="1">
    <source>
        <dbReference type="EMBL" id="MBE9189784.1"/>
    </source>
</evidence>
<keyword evidence="1" id="KW-0645">Protease</keyword>
<accession>A0ABR9UNB3</accession>
<dbReference type="EMBL" id="JADEWN010000009">
    <property type="protein sequence ID" value="MBE9189784.1"/>
    <property type="molecule type" value="Genomic_DNA"/>
</dbReference>
<name>A0ABR9UNB3_9CHRO</name>
<gene>
    <name evidence="1" type="ORF">IQ230_05290</name>
</gene>
<keyword evidence="1" id="KW-0378">Hydrolase</keyword>
<organism evidence="1 2">
    <name type="scientific">Gloeocapsopsis crepidinum LEGE 06123</name>
    <dbReference type="NCBI Taxonomy" id="588587"/>
    <lineage>
        <taxon>Bacteria</taxon>
        <taxon>Bacillati</taxon>
        <taxon>Cyanobacteriota</taxon>
        <taxon>Cyanophyceae</taxon>
        <taxon>Oscillatoriophycideae</taxon>
        <taxon>Chroococcales</taxon>
        <taxon>Chroococcaceae</taxon>
        <taxon>Gloeocapsopsis</taxon>
    </lineage>
</organism>
<dbReference type="PANTHER" id="PTHR30302">
    <property type="entry name" value="HYDROGENASE 1 MATURATION PROTEASE"/>
    <property type="match status" value="1"/>
</dbReference>
<proteinExistence type="predicted"/>
<dbReference type="Gene3D" id="3.40.50.1450">
    <property type="entry name" value="HybD-like"/>
    <property type="match status" value="1"/>
</dbReference>
<comment type="caution">
    <text evidence="1">The sequence shown here is derived from an EMBL/GenBank/DDBJ whole genome shotgun (WGS) entry which is preliminary data.</text>
</comment>
<dbReference type="GO" id="GO:0008233">
    <property type="term" value="F:peptidase activity"/>
    <property type="evidence" value="ECO:0007669"/>
    <property type="project" value="UniProtKB-KW"/>
</dbReference>
<dbReference type="NCBIfam" id="TIGR00072">
    <property type="entry name" value="hydrog_prot"/>
    <property type="match status" value="1"/>
</dbReference>
<dbReference type="RefSeq" id="WP_193931018.1">
    <property type="nucleotide sequence ID" value="NZ_CAWPMZ010000150.1"/>
</dbReference>
<dbReference type="CDD" id="cd06066">
    <property type="entry name" value="H2MP_NAD-link-bidir"/>
    <property type="match status" value="1"/>
</dbReference>
<protein>
    <submittedName>
        <fullName evidence="1">Hydrogenase maturation protease</fullName>
    </submittedName>
</protein>
<keyword evidence="2" id="KW-1185">Reference proteome</keyword>
<evidence type="ECO:0000313" key="2">
    <source>
        <dbReference type="Proteomes" id="UP000651156"/>
    </source>
</evidence>
<dbReference type="Proteomes" id="UP000651156">
    <property type="component" value="Unassembled WGS sequence"/>
</dbReference>
<dbReference type="SUPFAM" id="SSF53163">
    <property type="entry name" value="HybD-like"/>
    <property type="match status" value="1"/>
</dbReference>
<sequence>MNSHPIVKNVIFIGYGNRLRNDDGVGQAVADAVAAWKLPNVRAIATHQLTPELVEMLATADLAIFSDAYSTDTLQIQVQLLEPAPSRMITGHCCEPQMLLAIAQLLYGYCPSSWLVKIPAINFNLGDRLSTVAQHGMAQALKQIEFLILQQGVTYA</sequence>